<dbReference type="RefSeq" id="WP_311871794.1">
    <property type="nucleotide sequence ID" value="NZ_JARPVY010000011.1"/>
</dbReference>
<feature type="transmembrane region" description="Helical" evidence="16">
    <location>
        <begin position="6"/>
        <end position="24"/>
    </location>
</feature>
<protein>
    <recommendedName>
        <fullName evidence="11">Hyaluronan synthase</fullName>
        <ecNumber evidence="4">2.4.1.212</ecNumber>
    </recommendedName>
    <alternativeName>
        <fullName evidence="13">Hyaluronate synthase</fullName>
    </alternativeName>
    <alternativeName>
        <fullName evidence="12">Hyaluronic acid synthase</fullName>
    </alternativeName>
</protein>
<keyword evidence="8" id="KW-0972">Capsule biogenesis/degradation</keyword>
<dbReference type="Proteomes" id="UP001264335">
    <property type="component" value="Unassembled WGS sequence"/>
</dbReference>
<keyword evidence="7 18" id="KW-0808">Transferase</keyword>
<comment type="catalytic activity">
    <reaction evidence="14">
        <text>[hyaluronan](n) + UDP-N-acetyl-alpha-D-glucosamine = N-acetyl-beta-D-glucosaminyl-(1-&gt;4)-[hyaluronan](n) + UDP + H(+)</text>
        <dbReference type="Rhea" id="RHEA:20465"/>
        <dbReference type="Rhea" id="RHEA-COMP:12583"/>
        <dbReference type="Rhea" id="RHEA-COMP:12585"/>
        <dbReference type="ChEBI" id="CHEBI:15378"/>
        <dbReference type="ChEBI" id="CHEBI:57705"/>
        <dbReference type="ChEBI" id="CHEBI:58223"/>
        <dbReference type="ChEBI" id="CHEBI:132153"/>
        <dbReference type="ChEBI" id="CHEBI:132154"/>
        <dbReference type="EC" id="2.4.1.212"/>
    </reaction>
</comment>
<dbReference type="PANTHER" id="PTHR22913">
    <property type="entry name" value="HYALURONAN SYNTHASE"/>
    <property type="match status" value="1"/>
</dbReference>
<evidence type="ECO:0000256" key="13">
    <source>
        <dbReference type="ARBA" id="ARBA00043237"/>
    </source>
</evidence>
<evidence type="ECO:0000256" key="5">
    <source>
        <dbReference type="ARBA" id="ARBA00022475"/>
    </source>
</evidence>
<evidence type="ECO:0000256" key="4">
    <source>
        <dbReference type="ARBA" id="ARBA00012207"/>
    </source>
</evidence>
<feature type="transmembrane region" description="Helical" evidence="16">
    <location>
        <begin position="436"/>
        <end position="460"/>
    </location>
</feature>
<evidence type="ECO:0000259" key="17">
    <source>
        <dbReference type="Pfam" id="PF00535"/>
    </source>
</evidence>
<dbReference type="GO" id="GO:0005886">
    <property type="term" value="C:plasma membrane"/>
    <property type="evidence" value="ECO:0007669"/>
    <property type="project" value="UniProtKB-SubCell"/>
</dbReference>
<comment type="catalytic activity">
    <reaction evidence="15">
        <text>N-acetyl-beta-D-glucosaminyl-(1-&gt;4)-[hyaluronan](n) + UDP-alpha-D-glucuronate = [hyaluronan](n+1) + UDP + H(+)</text>
        <dbReference type="Rhea" id="RHEA:12528"/>
        <dbReference type="Rhea" id="RHEA-COMP:12585"/>
        <dbReference type="Rhea" id="RHEA-COMP:12587"/>
        <dbReference type="ChEBI" id="CHEBI:15378"/>
        <dbReference type="ChEBI" id="CHEBI:58052"/>
        <dbReference type="ChEBI" id="CHEBI:58223"/>
        <dbReference type="ChEBI" id="CHEBI:132153"/>
        <dbReference type="ChEBI" id="CHEBI:132154"/>
        <dbReference type="EC" id="2.4.1.212"/>
    </reaction>
</comment>
<reference evidence="18 19" key="1">
    <citation type="submission" date="2023-03" db="EMBL/GenBank/DDBJ databases">
        <authorList>
            <person name="Shen W."/>
            <person name="Cai J."/>
        </authorList>
    </citation>
    <scope>NUCLEOTIDE SEQUENCE [LARGE SCALE GENOMIC DNA]</scope>
    <source>
        <strain evidence="18 19">Y2</strain>
    </source>
</reference>
<evidence type="ECO:0000256" key="3">
    <source>
        <dbReference type="ARBA" id="ARBA00006782"/>
    </source>
</evidence>
<feature type="transmembrane region" description="Helical" evidence="16">
    <location>
        <begin position="76"/>
        <end position="99"/>
    </location>
</feature>
<dbReference type="AlphaFoldDB" id="A0ABD5F8X6"/>
<evidence type="ECO:0000256" key="15">
    <source>
        <dbReference type="ARBA" id="ARBA00048168"/>
    </source>
</evidence>
<evidence type="ECO:0000256" key="2">
    <source>
        <dbReference type="ARBA" id="ARBA00004698"/>
    </source>
</evidence>
<evidence type="ECO:0000256" key="8">
    <source>
        <dbReference type="ARBA" id="ARBA00022903"/>
    </source>
</evidence>
<feature type="transmembrane region" description="Helical" evidence="16">
    <location>
        <begin position="373"/>
        <end position="393"/>
    </location>
</feature>
<accession>A0ABD5F8X6</accession>
<evidence type="ECO:0000256" key="12">
    <source>
        <dbReference type="ARBA" id="ARBA00042148"/>
    </source>
</evidence>
<dbReference type="PANTHER" id="PTHR22913:SF12">
    <property type="entry name" value="MANNURONAN SYNTHASE"/>
    <property type="match status" value="1"/>
</dbReference>
<keyword evidence="6 18" id="KW-0328">Glycosyltransferase</keyword>
<dbReference type="Gene3D" id="3.90.550.10">
    <property type="entry name" value="Spore Coat Polysaccharide Biosynthesis Protein SpsA, Chain A"/>
    <property type="match status" value="1"/>
</dbReference>
<dbReference type="EMBL" id="JARPWY010000016">
    <property type="protein sequence ID" value="MDT2514118.1"/>
    <property type="molecule type" value="Genomic_DNA"/>
</dbReference>
<keyword evidence="5" id="KW-1003">Cell membrane</keyword>
<evidence type="ECO:0000256" key="1">
    <source>
        <dbReference type="ARBA" id="ARBA00004236"/>
    </source>
</evidence>
<gene>
    <name evidence="18" type="ORF">P7D79_07690</name>
</gene>
<evidence type="ECO:0000313" key="19">
    <source>
        <dbReference type="Proteomes" id="UP001264335"/>
    </source>
</evidence>
<evidence type="ECO:0000256" key="7">
    <source>
        <dbReference type="ARBA" id="ARBA00022679"/>
    </source>
</evidence>
<evidence type="ECO:0000256" key="9">
    <source>
        <dbReference type="ARBA" id="ARBA00023136"/>
    </source>
</evidence>
<comment type="subcellular location">
    <subcellularLocation>
        <location evidence="1">Cell membrane</location>
    </subcellularLocation>
</comment>
<dbReference type="GO" id="GO:0050501">
    <property type="term" value="F:hyaluronan synthase activity"/>
    <property type="evidence" value="ECO:0007669"/>
    <property type="project" value="UniProtKB-EC"/>
</dbReference>
<sequence>MYIWFISLFYAALMIFCGLLLSLLGEKNGENEERTFIDDSKTSSKRNKWHKITLGMYLLSLILVLFYHHYSINTILFWTIPFVVIAFFWNSFLTVSSYFNPIYICPENRSIKEFRTAVVIPVYNEDREIFKKVLESLAVQTSLPDYVYIIEDGSLEENKCEDLFNAWRASFPNKTNYIYKENAGKREAQAVAFNELKGLVDIFITIDSDTILNADAIEQGLYPFFDEKIMSVGGALLDYNNQDNFLTRSVGVSFVSAFSNGRSAYSRWKAVNVNHGCLAFYRSEVIDNYIDHYLSQIVFSQKAKFGDDRMLTQYASIMGDTVYQETSIGYTLNPIKLSHLVRQRTRWWRSFWWGGLWFIKNQSPKKAAWWIQLSHYISFGAYTPVFIAVYIYYPIVNRQLPIIVLLYMIALGYFRNIRTLTFERNDMNKLSQFLSYLIFSPFSTIINLLICSILQVYGLLTVWKVASWGTRKNVEVGIDEG</sequence>
<name>A0ABD5F8X6_ENTAV</name>
<dbReference type="SUPFAM" id="SSF53448">
    <property type="entry name" value="Nucleotide-diphospho-sugar transferases"/>
    <property type="match status" value="1"/>
</dbReference>
<comment type="similarity">
    <text evidence="3">Belongs to the NodC/HAS family.</text>
</comment>
<evidence type="ECO:0000256" key="6">
    <source>
        <dbReference type="ARBA" id="ARBA00022676"/>
    </source>
</evidence>
<dbReference type="Pfam" id="PF00535">
    <property type="entry name" value="Glycos_transf_2"/>
    <property type="match status" value="1"/>
</dbReference>
<evidence type="ECO:0000256" key="14">
    <source>
        <dbReference type="ARBA" id="ARBA00047709"/>
    </source>
</evidence>
<proteinExistence type="inferred from homology"/>
<dbReference type="InterPro" id="IPR029044">
    <property type="entry name" value="Nucleotide-diphossugar_trans"/>
</dbReference>
<evidence type="ECO:0000256" key="10">
    <source>
        <dbReference type="ARBA" id="ARBA00037408"/>
    </source>
</evidence>
<evidence type="ECO:0000256" key="11">
    <source>
        <dbReference type="ARBA" id="ARBA00040508"/>
    </source>
</evidence>
<keyword evidence="16" id="KW-0812">Transmembrane</keyword>
<comment type="pathway">
    <text evidence="2">Glycan biosynthesis; hyaluronan biosynthesis.</text>
</comment>
<keyword evidence="16" id="KW-1133">Transmembrane helix</keyword>
<comment type="function">
    <text evidence="10">Glycosaminoglycan synthesis. The hyaluronic acid capsule is involved in the pathogenicity of group A Streptococci; it may be the major virulence determinant.</text>
</comment>
<organism evidence="18 19">
    <name type="scientific">Enterococcus avium</name>
    <name type="common">Streptococcus avium</name>
    <dbReference type="NCBI Taxonomy" id="33945"/>
    <lineage>
        <taxon>Bacteria</taxon>
        <taxon>Bacillati</taxon>
        <taxon>Bacillota</taxon>
        <taxon>Bacilli</taxon>
        <taxon>Lactobacillales</taxon>
        <taxon>Enterococcaceae</taxon>
        <taxon>Enterococcus</taxon>
    </lineage>
</organism>
<comment type="caution">
    <text evidence="18">The sequence shown here is derived from an EMBL/GenBank/DDBJ whole genome shotgun (WGS) entry which is preliminary data.</text>
</comment>
<keyword evidence="9 16" id="KW-0472">Membrane</keyword>
<evidence type="ECO:0000256" key="16">
    <source>
        <dbReference type="SAM" id="Phobius"/>
    </source>
</evidence>
<dbReference type="InterPro" id="IPR001173">
    <property type="entry name" value="Glyco_trans_2-like"/>
</dbReference>
<feature type="transmembrane region" description="Helical" evidence="16">
    <location>
        <begin position="399"/>
        <end position="415"/>
    </location>
</feature>
<evidence type="ECO:0000313" key="18">
    <source>
        <dbReference type="EMBL" id="MDT2514118.1"/>
    </source>
</evidence>
<feature type="transmembrane region" description="Helical" evidence="16">
    <location>
        <begin position="52"/>
        <end position="70"/>
    </location>
</feature>
<feature type="domain" description="Glycosyltransferase 2-like" evidence="17">
    <location>
        <begin position="118"/>
        <end position="288"/>
    </location>
</feature>
<dbReference type="EC" id="2.4.1.212" evidence="4"/>